<proteinExistence type="predicted"/>
<reference evidence="1" key="1">
    <citation type="submission" date="2021-10" db="EMBL/GenBank/DDBJ databases">
        <title>Melipona bicolor Genome sequencing and assembly.</title>
        <authorList>
            <person name="Araujo N.S."/>
            <person name="Arias M.C."/>
        </authorList>
    </citation>
    <scope>NUCLEOTIDE SEQUENCE</scope>
    <source>
        <strain evidence="1">USP_2M_L1-L4_2017</strain>
        <tissue evidence="1">Whole body</tissue>
    </source>
</reference>
<gene>
    <name evidence="1" type="ORF">K0M31_015401</name>
</gene>
<keyword evidence="2" id="KW-1185">Reference proteome</keyword>
<protein>
    <submittedName>
        <fullName evidence="1">Uncharacterized protein</fullName>
    </submittedName>
</protein>
<sequence>MALSTRSDNREVSTWRIQRQNNWLFGVKGCKSMKHNMERTMAKTDEKNAFVSHARNEAANKEETTLVRVWSTSNSQGNLCDSVRSCGGKRGNKSVGASLNLRERNGRGWPTSKHESDISPIIEDTVTIVDLVEQGKSTFQLCCDREPVLETRQQRELFEFLGASGQLNGTQWTN</sequence>
<dbReference type="AlphaFoldDB" id="A0AA40FFM3"/>
<comment type="caution">
    <text evidence="1">The sequence shown here is derived from an EMBL/GenBank/DDBJ whole genome shotgun (WGS) entry which is preliminary data.</text>
</comment>
<evidence type="ECO:0000313" key="1">
    <source>
        <dbReference type="EMBL" id="KAK1118125.1"/>
    </source>
</evidence>
<dbReference type="Proteomes" id="UP001177670">
    <property type="component" value="Unassembled WGS sequence"/>
</dbReference>
<name>A0AA40FFM3_9HYME</name>
<dbReference type="EMBL" id="JAHYIQ010000045">
    <property type="protein sequence ID" value="KAK1118125.1"/>
    <property type="molecule type" value="Genomic_DNA"/>
</dbReference>
<organism evidence="1 2">
    <name type="scientific">Melipona bicolor</name>
    <dbReference type="NCBI Taxonomy" id="60889"/>
    <lineage>
        <taxon>Eukaryota</taxon>
        <taxon>Metazoa</taxon>
        <taxon>Ecdysozoa</taxon>
        <taxon>Arthropoda</taxon>
        <taxon>Hexapoda</taxon>
        <taxon>Insecta</taxon>
        <taxon>Pterygota</taxon>
        <taxon>Neoptera</taxon>
        <taxon>Endopterygota</taxon>
        <taxon>Hymenoptera</taxon>
        <taxon>Apocrita</taxon>
        <taxon>Aculeata</taxon>
        <taxon>Apoidea</taxon>
        <taxon>Anthophila</taxon>
        <taxon>Apidae</taxon>
        <taxon>Melipona</taxon>
    </lineage>
</organism>
<accession>A0AA40FFM3</accession>
<evidence type="ECO:0000313" key="2">
    <source>
        <dbReference type="Proteomes" id="UP001177670"/>
    </source>
</evidence>